<dbReference type="Gene3D" id="2.130.10.120">
    <property type="entry name" value="Prolyl oligopeptidase, N-terminal domain"/>
    <property type="match status" value="1"/>
</dbReference>
<evidence type="ECO:0000313" key="4">
    <source>
        <dbReference type="EMBL" id="TXC66572.1"/>
    </source>
</evidence>
<comment type="caution">
    <text evidence="4">The sequence shown here is derived from an EMBL/GenBank/DDBJ whole genome shotgun (WGS) entry which is preliminary data.</text>
</comment>
<dbReference type="SUPFAM" id="SSF50993">
    <property type="entry name" value="Peptidase/esterase 'gauge' domain"/>
    <property type="match status" value="1"/>
</dbReference>
<dbReference type="GO" id="GO:0004252">
    <property type="term" value="F:serine-type endopeptidase activity"/>
    <property type="evidence" value="ECO:0007669"/>
    <property type="project" value="InterPro"/>
</dbReference>
<dbReference type="InterPro" id="IPR029058">
    <property type="entry name" value="AB_hydrolase_fold"/>
</dbReference>
<evidence type="ECO:0000313" key="5">
    <source>
        <dbReference type="Proteomes" id="UP000321832"/>
    </source>
</evidence>
<gene>
    <name evidence="4" type="ORF">FSC37_14260</name>
</gene>
<feature type="compositionally biased region" description="Basic residues" evidence="2">
    <location>
        <begin position="487"/>
        <end position="499"/>
    </location>
</feature>
<dbReference type="EMBL" id="VOPW01000001">
    <property type="protein sequence ID" value="TXC66572.1"/>
    <property type="molecule type" value="Genomic_DNA"/>
</dbReference>
<dbReference type="InterPro" id="IPR051543">
    <property type="entry name" value="Serine_Peptidase_S9A"/>
</dbReference>
<evidence type="ECO:0000256" key="1">
    <source>
        <dbReference type="ARBA" id="ARBA00005228"/>
    </source>
</evidence>
<accession>A0A5C6U0T9</accession>
<dbReference type="Gene3D" id="3.40.50.1820">
    <property type="entry name" value="alpha/beta hydrolase"/>
    <property type="match status" value="1"/>
</dbReference>
<reference evidence="4 5" key="1">
    <citation type="submission" date="2019-08" db="EMBL/GenBank/DDBJ databases">
        <authorList>
            <person name="Khan S.A."/>
            <person name="Jeon C.O."/>
            <person name="Jeong S.E."/>
        </authorList>
    </citation>
    <scope>NUCLEOTIDE SEQUENCE [LARGE SCALE GENOMIC DNA]</scope>
    <source>
        <strain evidence="5">IMCC1728</strain>
    </source>
</reference>
<keyword evidence="5" id="KW-1185">Reference proteome</keyword>
<feature type="domain" description="Peptidase S9A N-terminal" evidence="3">
    <location>
        <begin position="22"/>
        <end position="268"/>
    </location>
</feature>
<dbReference type="InterPro" id="IPR023302">
    <property type="entry name" value="Pept_S9A_N"/>
</dbReference>
<feature type="region of interest" description="Disordered" evidence="2">
    <location>
        <begin position="339"/>
        <end position="499"/>
    </location>
</feature>
<evidence type="ECO:0000256" key="2">
    <source>
        <dbReference type="SAM" id="MobiDB-lite"/>
    </source>
</evidence>
<proteinExistence type="inferred from homology"/>
<name>A0A5C6U0T9_9BURK</name>
<evidence type="ECO:0000259" key="3">
    <source>
        <dbReference type="Pfam" id="PF02897"/>
    </source>
</evidence>
<dbReference type="Pfam" id="PF02897">
    <property type="entry name" value="Peptidase_S9_N"/>
    <property type="match status" value="1"/>
</dbReference>
<dbReference type="Proteomes" id="UP000321832">
    <property type="component" value="Unassembled WGS sequence"/>
</dbReference>
<dbReference type="AlphaFoldDB" id="A0A5C6U0T9"/>
<organism evidence="4 5">
    <name type="scientific">Piscinibacter aquaticus</name>
    <dbReference type="NCBI Taxonomy" id="392597"/>
    <lineage>
        <taxon>Bacteria</taxon>
        <taxon>Pseudomonadati</taxon>
        <taxon>Pseudomonadota</taxon>
        <taxon>Betaproteobacteria</taxon>
        <taxon>Burkholderiales</taxon>
        <taxon>Sphaerotilaceae</taxon>
        <taxon>Piscinibacter</taxon>
    </lineage>
</organism>
<dbReference type="PANTHER" id="PTHR11757:SF19">
    <property type="entry name" value="PROLYL ENDOPEPTIDASE-LIKE"/>
    <property type="match status" value="1"/>
</dbReference>
<comment type="similarity">
    <text evidence="1">Belongs to the peptidase S9A family.</text>
</comment>
<feature type="compositionally biased region" description="Basic residues" evidence="2">
    <location>
        <begin position="415"/>
        <end position="433"/>
    </location>
</feature>
<dbReference type="PANTHER" id="PTHR11757">
    <property type="entry name" value="PROTEASE FAMILY S9A OLIGOPEPTIDASE"/>
    <property type="match status" value="1"/>
</dbReference>
<feature type="compositionally biased region" description="Basic residues" evidence="2">
    <location>
        <begin position="392"/>
        <end position="402"/>
    </location>
</feature>
<sequence>MRSCSPTRSTRRARSTTRCACDLASGQDLPLAIEQTEDAAWGNDSRTLYYLTKDEAKRTHRVWRHRLGAGTPDELLFEESDELFWLGLGKTRDERWIVVSSGSKDTTELRVIDADDPTAAPRVVIPRRSGIEMSLDHRHGRFYLLVNDTGRNFRLVETPADTPSLDAARELIAHRDDVMLEDVDLFERWMVVQERDRGTLKLRVFEWVDGRWGRDWHIPFDETVYSAGGDVNAEFASDVYRVGYTSMVTPHSIYDVDLRSGERTLMKRQPVLGGYDPALYDSTQLMSRAADGTEVPISLVWKRELRRGQPQPLLMYGYGAYGIPVDPYFVVTAEPARPRRGLRHRPRAWRRRPRPALVRRRQAGQQAEQLQRPGGLRRGAGGAGLDHARAADHRRRQRRRAAGRGSGQPAAGSVPRRRGRGALRRRGQHHARRVAAADGRRVPRVGQPEGTASLCGDPQLLAIRQPARGGLPGDVPARRTERQPCRTGKRPSTRRSCAR</sequence>
<protein>
    <submittedName>
        <fullName evidence="4">S9 family peptidase</fullName>
    </submittedName>
</protein>
<feature type="compositionally biased region" description="Basic residues" evidence="2">
    <location>
        <begin position="339"/>
        <end position="362"/>
    </location>
</feature>